<organism evidence="9 10">
    <name type="scientific">Ciona savignyi</name>
    <name type="common">Pacific transparent sea squirt</name>
    <dbReference type="NCBI Taxonomy" id="51511"/>
    <lineage>
        <taxon>Eukaryota</taxon>
        <taxon>Metazoa</taxon>
        <taxon>Chordata</taxon>
        <taxon>Tunicata</taxon>
        <taxon>Ascidiacea</taxon>
        <taxon>Phlebobranchia</taxon>
        <taxon>Cionidae</taxon>
        <taxon>Ciona</taxon>
    </lineage>
</organism>
<dbReference type="InterPro" id="IPR016024">
    <property type="entry name" value="ARM-type_fold"/>
</dbReference>
<feature type="region of interest" description="Disordered" evidence="7">
    <location>
        <begin position="501"/>
        <end position="527"/>
    </location>
</feature>
<dbReference type="Pfam" id="PF00483">
    <property type="entry name" value="NTP_transferase"/>
    <property type="match status" value="1"/>
</dbReference>
<sequence>MSNKRKKEPTIKQENILEAVVIADSFNKRFYPVTAERPRCLFPVANQPLISYTLEFLSICGVKHIYVYACHCYDQVKRYVQQSKWANAGSPCTVTVVCSQSLTSVGDVLREVDQKTLFKTDFLVVPGDVVSNMQLATSLKEHRARREKDKNAPLMTLVLRTSSPTHRSRTAEDDIVLALDQSTNRVLHYHRFLKTQSKVNFPLSIFQGPGSRVELRYDLIDTGISVCSPQVPQLFTDNFDYQTQYDLVKGVLINEEFLGNQIHAHIEKSRYCSRVYNFHSYDVVSHDILSRWSHPFVPENTIDEPIENCKSGDCFFESYSLLRHNVYLHNTCTLGQNSVVLDCSLIGRGTRIGKRCKISNSVVGNNCHIHDDCIIDGSYIWDNSTIGSNCKISKSFICDGVQVHDGVIVHQGSVLCDMVHVGPKVDLDSGSVVHLSTLSNDDFDSDELQETRPYDIGELGDEGRGYLWGGHEGSESGSDAPLVMQMWGLSLQEHNKLKQDQLDDHDGSESELSSLASGDEENNDPIILDDDLSTFQKEVKESLCGGIEENIQCDNLVLEINSSKYAYNMSVKDVVQTVTRSLLEIATDRTSNNAHYFSTVKKILAHYIPLLLNYNKHGSSQLDCIYTLEEFALNSEPTLNCLVKILMYLYESDVLSEEVILHWNSNPRKLTGIFSTEEVRNKVEKFIEWLEEAEEEDSDDA</sequence>
<keyword evidence="3" id="KW-0963">Cytoplasm</keyword>
<dbReference type="GO" id="GO:0005829">
    <property type="term" value="C:cytosol"/>
    <property type="evidence" value="ECO:0007669"/>
    <property type="project" value="UniProtKB-SubCell"/>
</dbReference>
<dbReference type="GeneTree" id="ENSGT00510000047568"/>
<evidence type="ECO:0000256" key="2">
    <source>
        <dbReference type="ARBA" id="ARBA00007878"/>
    </source>
</evidence>
<comment type="similarity">
    <text evidence="2">Belongs to the eIF-2B gamma/epsilon subunits family.</text>
</comment>
<proteinExistence type="inferred from homology"/>
<evidence type="ECO:0000313" key="9">
    <source>
        <dbReference type="Ensembl" id="ENSCSAVP00000017001.1"/>
    </source>
</evidence>
<dbReference type="STRING" id="51511.ENSCSAVP00000017001"/>
<dbReference type="InterPro" id="IPR035543">
    <property type="entry name" value="eIF-2B_epsilon_N"/>
</dbReference>
<dbReference type="Gene3D" id="2.160.10.10">
    <property type="entry name" value="Hexapeptide repeat proteins"/>
    <property type="match status" value="1"/>
</dbReference>
<dbReference type="InParanoid" id="H2ZHD5"/>
<dbReference type="eggNOG" id="KOG1461">
    <property type="taxonomic scope" value="Eukaryota"/>
</dbReference>
<reference evidence="9" key="2">
    <citation type="submission" date="2025-08" db="UniProtKB">
        <authorList>
            <consortium name="Ensembl"/>
        </authorList>
    </citation>
    <scope>IDENTIFICATION</scope>
</reference>
<accession>H2ZHD5</accession>
<keyword evidence="10" id="KW-1185">Reference proteome</keyword>
<dbReference type="SUPFAM" id="SSF48371">
    <property type="entry name" value="ARM repeat"/>
    <property type="match status" value="1"/>
</dbReference>
<dbReference type="InterPro" id="IPR051956">
    <property type="entry name" value="eIF2B_epsilon"/>
</dbReference>
<dbReference type="InterPro" id="IPR005835">
    <property type="entry name" value="NTP_transferase_dom"/>
</dbReference>
<dbReference type="GO" id="GO:0005851">
    <property type="term" value="C:eukaryotic translation initiation factor 2B complex"/>
    <property type="evidence" value="ECO:0007669"/>
    <property type="project" value="TreeGrafter"/>
</dbReference>
<protein>
    <recommendedName>
        <fullName evidence="4">Translation initiation factor eIF2B subunit epsilon</fullName>
    </recommendedName>
    <alternativeName>
        <fullName evidence="5">eIF2B GDP-GTP exchange factor subunit epsilon</fullName>
    </alternativeName>
</protein>
<evidence type="ECO:0000256" key="6">
    <source>
        <dbReference type="ARBA" id="ARBA00046432"/>
    </source>
</evidence>
<evidence type="ECO:0000313" key="10">
    <source>
        <dbReference type="Proteomes" id="UP000007875"/>
    </source>
</evidence>
<dbReference type="SUPFAM" id="SSF53448">
    <property type="entry name" value="Nucleotide-diphospho-sugar transferases"/>
    <property type="match status" value="1"/>
</dbReference>
<feature type="domain" description="W2" evidence="8">
    <location>
        <begin position="529"/>
        <end position="700"/>
    </location>
</feature>
<dbReference type="FunFam" id="3.90.550.10:FF:000066">
    <property type="entry name" value="Translation initiation factor eIF-2B subunit epsilon"/>
    <property type="match status" value="1"/>
</dbReference>
<dbReference type="FunCoup" id="H2ZHD5">
    <property type="interactions" value="771"/>
</dbReference>
<reference evidence="9" key="3">
    <citation type="submission" date="2025-09" db="UniProtKB">
        <authorList>
            <consortium name="Ensembl"/>
        </authorList>
    </citation>
    <scope>IDENTIFICATION</scope>
</reference>
<dbReference type="Pfam" id="PF02020">
    <property type="entry name" value="W2"/>
    <property type="match status" value="1"/>
</dbReference>
<comment type="subcellular location">
    <subcellularLocation>
        <location evidence="1">Cytoplasm</location>
        <location evidence="1">Cytosol</location>
    </subcellularLocation>
</comment>
<evidence type="ECO:0000256" key="5">
    <source>
        <dbReference type="ARBA" id="ARBA00044345"/>
    </source>
</evidence>
<feature type="compositionally biased region" description="Acidic residues" evidence="7">
    <location>
        <begin position="518"/>
        <end position="527"/>
    </location>
</feature>
<dbReference type="Pfam" id="PF25084">
    <property type="entry name" value="LbH_EIF2B"/>
    <property type="match status" value="1"/>
</dbReference>
<dbReference type="AlphaFoldDB" id="H2ZHD5"/>
<dbReference type="CDD" id="cd11558">
    <property type="entry name" value="W2_eIF2B_epsilon"/>
    <property type="match status" value="1"/>
</dbReference>
<evidence type="ECO:0000256" key="4">
    <source>
        <dbReference type="ARBA" id="ARBA00044144"/>
    </source>
</evidence>
<dbReference type="InterPro" id="IPR029044">
    <property type="entry name" value="Nucleotide-diphossugar_trans"/>
</dbReference>
<dbReference type="CDD" id="cd04197">
    <property type="entry name" value="eIF-2B_epsilon_N"/>
    <property type="match status" value="1"/>
</dbReference>
<dbReference type="Proteomes" id="UP000007875">
    <property type="component" value="Unassembled WGS sequence"/>
</dbReference>
<evidence type="ECO:0000256" key="1">
    <source>
        <dbReference type="ARBA" id="ARBA00004514"/>
    </source>
</evidence>
<name>H2ZHD5_CIOSA</name>
<dbReference type="GO" id="GO:0031369">
    <property type="term" value="F:translation initiation factor binding"/>
    <property type="evidence" value="ECO:0007669"/>
    <property type="project" value="InterPro"/>
</dbReference>
<dbReference type="OMA" id="LAQSCKI"/>
<dbReference type="Gene3D" id="1.25.40.180">
    <property type="match status" value="1"/>
</dbReference>
<evidence type="ECO:0000256" key="7">
    <source>
        <dbReference type="SAM" id="MobiDB-lite"/>
    </source>
</evidence>
<dbReference type="Gene3D" id="3.90.550.10">
    <property type="entry name" value="Spore Coat Polysaccharide Biosynthesis Protein SpsA, Chain A"/>
    <property type="match status" value="1"/>
</dbReference>
<dbReference type="SMART" id="SM00515">
    <property type="entry name" value="eIF5C"/>
    <property type="match status" value="1"/>
</dbReference>
<dbReference type="PANTHER" id="PTHR45887">
    <property type="entry name" value="TRANSLATION INITIATION FACTOR EIF-2B SUBUNIT EPSILON"/>
    <property type="match status" value="1"/>
</dbReference>
<dbReference type="Ensembl" id="ENSCSAVT00000017184.1">
    <property type="protein sequence ID" value="ENSCSAVP00000017001.1"/>
    <property type="gene ID" value="ENSCSAVG00000010000.1"/>
</dbReference>
<dbReference type="InterPro" id="IPR003307">
    <property type="entry name" value="W2_domain"/>
</dbReference>
<evidence type="ECO:0000256" key="3">
    <source>
        <dbReference type="ARBA" id="ARBA00022490"/>
    </source>
</evidence>
<dbReference type="PANTHER" id="PTHR45887:SF1">
    <property type="entry name" value="TRANSLATION INITIATION FACTOR EIF-2B SUBUNIT EPSILON"/>
    <property type="match status" value="1"/>
</dbReference>
<evidence type="ECO:0000259" key="8">
    <source>
        <dbReference type="PROSITE" id="PS51363"/>
    </source>
</evidence>
<dbReference type="InterPro" id="IPR044123">
    <property type="entry name" value="W2_eIF2B_epsilon"/>
</dbReference>
<dbReference type="PROSITE" id="PS51363">
    <property type="entry name" value="W2"/>
    <property type="match status" value="1"/>
</dbReference>
<dbReference type="GO" id="GO:0005085">
    <property type="term" value="F:guanyl-nucleotide exchange factor activity"/>
    <property type="evidence" value="ECO:0007669"/>
    <property type="project" value="InterPro"/>
</dbReference>
<reference evidence="10" key="1">
    <citation type="submission" date="2003-08" db="EMBL/GenBank/DDBJ databases">
        <authorList>
            <person name="Birren B."/>
            <person name="Nusbaum C."/>
            <person name="Abebe A."/>
            <person name="Abouelleil A."/>
            <person name="Adekoya E."/>
            <person name="Ait-zahra M."/>
            <person name="Allen N."/>
            <person name="Allen T."/>
            <person name="An P."/>
            <person name="Anderson M."/>
            <person name="Anderson S."/>
            <person name="Arachchi H."/>
            <person name="Armbruster J."/>
            <person name="Bachantsang P."/>
            <person name="Baldwin J."/>
            <person name="Barry A."/>
            <person name="Bayul T."/>
            <person name="Blitshsteyn B."/>
            <person name="Bloom T."/>
            <person name="Blye J."/>
            <person name="Boguslavskiy L."/>
            <person name="Borowsky M."/>
            <person name="Boukhgalter B."/>
            <person name="Brunache A."/>
            <person name="Butler J."/>
            <person name="Calixte N."/>
            <person name="Calvo S."/>
            <person name="Camarata J."/>
            <person name="Campo K."/>
            <person name="Chang J."/>
            <person name="Cheshatsang Y."/>
            <person name="Citroen M."/>
            <person name="Collymore A."/>
            <person name="Considine T."/>
            <person name="Cook A."/>
            <person name="Cooke P."/>
            <person name="Corum B."/>
            <person name="Cuomo C."/>
            <person name="David R."/>
            <person name="Dawoe T."/>
            <person name="Degray S."/>
            <person name="Dodge S."/>
            <person name="Dooley K."/>
            <person name="Dorje P."/>
            <person name="Dorjee K."/>
            <person name="Dorris L."/>
            <person name="Duffey N."/>
            <person name="Dupes A."/>
            <person name="Elkins T."/>
            <person name="Engels R."/>
            <person name="Erickson J."/>
            <person name="Farina A."/>
            <person name="Faro S."/>
            <person name="Ferreira P."/>
            <person name="Fischer H."/>
            <person name="Fitzgerald M."/>
            <person name="Foley K."/>
            <person name="Gage D."/>
            <person name="Galagan J."/>
            <person name="Gearin G."/>
            <person name="Gnerre S."/>
            <person name="Gnirke A."/>
            <person name="Goyette A."/>
            <person name="Graham J."/>
            <person name="Grandbois E."/>
            <person name="Gyaltsen K."/>
            <person name="Hafez N."/>
            <person name="Hagopian D."/>
            <person name="Hagos B."/>
            <person name="Hall J."/>
            <person name="Hatcher B."/>
            <person name="Heller A."/>
            <person name="Higgins H."/>
            <person name="Honan T."/>
            <person name="Horn A."/>
            <person name="Houde N."/>
            <person name="Hughes L."/>
            <person name="Hulme W."/>
            <person name="Husby E."/>
            <person name="Iliev I."/>
            <person name="Jaffe D."/>
            <person name="Jones C."/>
            <person name="Kamal M."/>
            <person name="Kamat A."/>
            <person name="Kamvysselis M."/>
            <person name="Karlsson E."/>
            <person name="Kells C."/>
            <person name="Kieu A."/>
            <person name="Kisner P."/>
            <person name="Kodira C."/>
            <person name="Kulbokas E."/>
            <person name="Labutti K."/>
            <person name="Lama D."/>
            <person name="Landers T."/>
            <person name="Leger J."/>
            <person name="Levine S."/>
            <person name="Lewis D."/>
            <person name="Lewis T."/>
            <person name="Lindblad-toh K."/>
            <person name="Liu X."/>
            <person name="Lokyitsang T."/>
            <person name="Lokyitsang Y."/>
            <person name="Lucien O."/>
            <person name="Lui A."/>
            <person name="Ma L.J."/>
            <person name="Mabbitt R."/>
            <person name="Macdonald J."/>
            <person name="Maclean C."/>
            <person name="Major J."/>
            <person name="Manning J."/>
            <person name="Marabella R."/>
            <person name="Maru K."/>
            <person name="Matthews C."/>
            <person name="Mauceli E."/>
            <person name="Mccarthy M."/>
            <person name="Mcdonough S."/>
            <person name="Mcghee T."/>
            <person name="Meldrim J."/>
            <person name="Meneus L."/>
            <person name="Mesirov J."/>
            <person name="Mihalev A."/>
            <person name="Mihova T."/>
            <person name="Mikkelsen T."/>
            <person name="Mlenga V."/>
            <person name="Moru K."/>
            <person name="Mozes J."/>
            <person name="Mulrain L."/>
            <person name="Munson G."/>
            <person name="Naylor J."/>
            <person name="Newes C."/>
            <person name="Nguyen C."/>
            <person name="Nguyen N."/>
            <person name="Nguyen T."/>
            <person name="Nicol R."/>
            <person name="Nielsen C."/>
            <person name="Nizzari M."/>
            <person name="Norbu C."/>
            <person name="Norbu N."/>
            <person name="O'donnell P."/>
            <person name="Okoawo O."/>
            <person name="O'leary S."/>
            <person name="Omotosho B."/>
            <person name="O'neill K."/>
            <person name="Osman S."/>
            <person name="Parker S."/>
            <person name="Perrin D."/>
            <person name="Phunkhang P."/>
            <person name="Piqani B."/>
            <person name="Purcell S."/>
            <person name="Rachupka T."/>
            <person name="Ramasamy U."/>
            <person name="Rameau R."/>
            <person name="Ray V."/>
            <person name="Raymond C."/>
            <person name="Retta R."/>
            <person name="Richardson S."/>
            <person name="Rise C."/>
            <person name="Rodriguez J."/>
            <person name="Rogers J."/>
            <person name="Rogov P."/>
            <person name="Rutman M."/>
            <person name="Schupbach R."/>
            <person name="Seaman C."/>
            <person name="Settipalli S."/>
            <person name="Sharpe T."/>
            <person name="Sheridan J."/>
            <person name="Sherpa N."/>
            <person name="Shi J."/>
            <person name="Smirnov S."/>
            <person name="Smith C."/>
            <person name="Sougnez C."/>
            <person name="Spencer B."/>
            <person name="Stalker J."/>
            <person name="Stange-thomann N."/>
            <person name="Stavropoulos S."/>
            <person name="Stetson K."/>
            <person name="Stone C."/>
            <person name="Stone S."/>
            <person name="Stubbs M."/>
            <person name="Talamas J."/>
            <person name="Tchuinga P."/>
            <person name="Tenzing P."/>
            <person name="Tesfaye S."/>
            <person name="Theodore J."/>
            <person name="Thoulutsang Y."/>
            <person name="Topham K."/>
            <person name="Towey S."/>
            <person name="Tsamla T."/>
            <person name="Tsomo N."/>
            <person name="Vallee D."/>
            <person name="Vassiliev H."/>
            <person name="Venkataraman V."/>
            <person name="Vinson J."/>
            <person name="Vo A."/>
            <person name="Wade C."/>
            <person name="Wang S."/>
            <person name="Wangchuk T."/>
            <person name="Wangdi T."/>
            <person name="Whittaker C."/>
            <person name="Wilkinson J."/>
            <person name="Wu Y."/>
            <person name="Wyman D."/>
            <person name="Yadav S."/>
            <person name="Yang S."/>
            <person name="Yang X."/>
            <person name="Yeager S."/>
            <person name="Yee E."/>
            <person name="Young G."/>
            <person name="Zainoun J."/>
            <person name="Zembeck L."/>
            <person name="Zimmer A."/>
            <person name="Zody M."/>
            <person name="Lander E."/>
        </authorList>
    </citation>
    <scope>NUCLEOTIDE SEQUENCE [LARGE SCALE GENOMIC DNA]</scope>
</reference>
<dbReference type="HOGENOM" id="CLU_012507_1_0_1"/>
<dbReference type="InterPro" id="IPR056764">
    <property type="entry name" value="LbH_EIF2B3/5"/>
</dbReference>
<dbReference type="GO" id="GO:0003743">
    <property type="term" value="F:translation initiation factor activity"/>
    <property type="evidence" value="ECO:0007669"/>
    <property type="project" value="TreeGrafter"/>
</dbReference>
<comment type="subunit">
    <text evidence="6">Component of the translation initiation factor 2B (eIF2B) complex which is a heterodecamer of two sets of five different subunits: alpha, beta, gamma, delta and epsilon. Subunits alpha, beta and delta comprise a regulatory subcomplex and subunits epsilon and gamma comprise a catalytic subcomplex. Within the complex, the hexameric regulatory complex resides at the center, with the two heterodimeric catalytic subcomplexes bound on opposite sides.</text>
</comment>
<dbReference type="FunFam" id="1.25.40.180:FF:000022">
    <property type="entry name" value="Translation initiation factor eIF-2B epsilon subunit"/>
    <property type="match status" value="1"/>
</dbReference>